<protein>
    <submittedName>
        <fullName evidence="1">Uncharacterized protein</fullName>
    </submittedName>
</protein>
<reference evidence="1" key="1">
    <citation type="journal article" date="2023" name="G3 (Bethesda)">
        <title>A reference genome for the long-term kleptoplast-retaining sea slug Elysia crispata morphotype clarki.</title>
        <authorList>
            <person name="Eastman K.E."/>
            <person name="Pendleton A.L."/>
            <person name="Shaikh M.A."/>
            <person name="Suttiyut T."/>
            <person name="Ogas R."/>
            <person name="Tomko P."/>
            <person name="Gavelis G."/>
            <person name="Widhalm J.R."/>
            <person name="Wisecaver J.H."/>
        </authorList>
    </citation>
    <scope>NUCLEOTIDE SEQUENCE</scope>
    <source>
        <strain evidence="1">ECLA1</strain>
    </source>
</reference>
<dbReference type="EMBL" id="JAWDGP010001166">
    <property type="protein sequence ID" value="KAK3793860.1"/>
    <property type="molecule type" value="Genomic_DNA"/>
</dbReference>
<dbReference type="AlphaFoldDB" id="A0AAE1E529"/>
<gene>
    <name evidence="1" type="ORF">RRG08_033437</name>
</gene>
<proteinExistence type="predicted"/>
<keyword evidence="2" id="KW-1185">Reference proteome</keyword>
<evidence type="ECO:0000313" key="1">
    <source>
        <dbReference type="EMBL" id="KAK3793860.1"/>
    </source>
</evidence>
<dbReference type="Proteomes" id="UP001283361">
    <property type="component" value="Unassembled WGS sequence"/>
</dbReference>
<sequence>MKNLFKVIPVQSQSRELADDSISRDIQHSVPDISPAGHTLEFHLVGGASPPDVSMNQCLITTYCLNSPITDNTQVASVGELDSAGEFHRERCGAKSSHIETLELMVGDAAQTVRPMDDIAFVGGSGNRGI</sequence>
<name>A0AAE1E529_9GAST</name>
<organism evidence="1 2">
    <name type="scientific">Elysia crispata</name>
    <name type="common">lettuce slug</name>
    <dbReference type="NCBI Taxonomy" id="231223"/>
    <lineage>
        <taxon>Eukaryota</taxon>
        <taxon>Metazoa</taxon>
        <taxon>Spiralia</taxon>
        <taxon>Lophotrochozoa</taxon>
        <taxon>Mollusca</taxon>
        <taxon>Gastropoda</taxon>
        <taxon>Heterobranchia</taxon>
        <taxon>Euthyneura</taxon>
        <taxon>Panpulmonata</taxon>
        <taxon>Sacoglossa</taxon>
        <taxon>Placobranchoidea</taxon>
        <taxon>Plakobranchidae</taxon>
        <taxon>Elysia</taxon>
    </lineage>
</organism>
<accession>A0AAE1E529</accession>
<comment type="caution">
    <text evidence="1">The sequence shown here is derived from an EMBL/GenBank/DDBJ whole genome shotgun (WGS) entry which is preliminary data.</text>
</comment>
<evidence type="ECO:0000313" key="2">
    <source>
        <dbReference type="Proteomes" id="UP001283361"/>
    </source>
</evidence>